<dbReference type="GO" id="GO:0016853">
    <property type="term" value="F:isomerase activity"/>
    <property type="evidence" value="ECO:0007669"/>
    <property type="project" value="UniProtKB-KW"/>
</dbReference>
<keyword evidence="4" id="KW-1185">Reference proteome</keyword>
<dbReference type="OrthoDB" id="5730382at2"/>
<protein>
    <submittedName>
        <fullName evidence="3">Enoyl-CoA hydratase/isomerase family protein</fullName>
    </submittedName>
</protein>
<dbReference type="PROSITE" id="PS00166">
    <property type="entry name" value="ENOYL_COA_HYDRATASE"/>
    <property type="match status" value="1"/>
</dbReference>
<dbReference type="PANTHER" id="PTHR11941:SF54">
    <property type="entry name" value="ENOYL-COA HYDRATASE, MITOCHONDRIAL"/>
    <property type="match status" value="1"/>
</dbReference>
<name>A0A845QDB5_9HYPH</name>
<organism evidence="3 4">
    <name type="scientific">Pyruvatibacter mobilis</name>
    <dbReference type="NCBI Taxonomy" id="1712261"/>
    <lineage>
        <taxon>Bacteria</taxon>
        <taxon>Pseudomonadati</taxon>
        <taxon>Pseudomonadota</taxon>
        <taxon>Alphaproteobacteria</taxon>
        <taxon>Hyphomicrobiales</taxon>
        <taxon>Parvibaculaceae</taxon>
        <taxon>Pyruvatibacter</taxon>
    </lineage>
</organism>
<dbReference type="GeneID" id="300654751"/>
<gene>
    <name evidence="3" type="ORF">GTQ45_09890</name>
</gene>
<proteinExistence type="inferred from homology"/>
<keyword evidence="3" id="KW-0413">Isomerase</keyword>
<comment type="caution">
    <text evidence="3">The sequence shown here is derived from an EMBL/GenBank/DDBJ whole genome shotgun (WGS) entry which is preliminary data.</text>
</comment>
<accession>A0A845QDB5</accession>
<reference evidence="3 4" key="1">
    <citation type="journal article" date="2016" name="Int. J. Syst. Evol. Microbiol.">
        <title>Pyruvatibacter mobilis gen. nov., sp. nov., a marine bacterium from the culture broth of Picochlorum sp. 122.</title>
        <authorList>
            <person name="Wang G."/>
            <person name="Tang M."/>
            <person name="Wu H."/>
            <person name="Dai S."/>
            <person name="Li T."/>
            <person name="Chen C."/>
            <person name="He H."/>
            <person name="Fan J."/>
            <person name="Xiang W."/>
            <person name="Li X."/>
        </authorList>
    </citation>
    <scope>NUCLEOTIDE SEQUENCE [LARGE SCALE GENOMIC DNA]</scope>
    <source>
        <strain evidence="3 4">GYP-11</strain>
    </source>
</reference>
<dbReference type="CDD" id="cd06558">
    <property type="entry name" value="crotonase-like"/>
    <property type="match status" value="1"/>
</dbReference>
<dbReference type="RefSeq" id="WP_160587960.1">
    <property type="nucleotide sequence ID" value="NZ_BMHN01000001.1"/>
</dbReference>
<evidence type="ECO:0000256" key="1">
    <source>
        <dbReference type="ARBA" id="ARBA00005254"/>
    </source>
</evidence>
<dbReference type="InterPro" id="IPR018376">
    <property type="entry name" value="Enoyl-CoA_hyd/isom_CS"/>
</dbReference>
<dbReference type="Pfam" id="PF00378">
    <property type="entry name" value="ECH_1"/>
    <property type="match status" value="1"/>
</dbReference>
<dbReference type="GO" id="GO:0006635">
    <property type="term" value="P:fatty acid beta-oxidation"/>
    <property type="evidence" value="ECO:0007669"/>
    <property type="project" value="TreeGrafter"/>
</dbReference>
<dbReference type="Proteomes" id="UP000470384">
    <property type="component" value="Unassembled WGS sequence"/>
</dbReference>
<dbReference type="AlphaFoldDB" id="A0A845QDB5"/>
<evidence type="ECO:0000313" key="3">
    <source>
        <dbReference type="EMBL" id="NBG96041.1"/>
    </source>
</evidence>
<evidence type="ECO:0000256" key="2">
    <source>
        <dbReference type="RuleBase" id="RU003707"/>
    </source>
</evidence>
<dbReference type="EMBL" id="WXYQ01000006">
    <property type="protein sequence ID" value="NBG96041.1"/>
    <property type="molecule type" value="Genomic_DNA"/>
</dbReference>
<dbReference type="InterPro" id="IPR001753">
    <property type="entry name" value="Enoyl-CoA_hydra/iso"/>
</dbReference>
<dbReference type="PANTHER" id="PTHR11941">
    <property type="entry name" value="ENOYL-COA HYDRATASE-RELATED"/>
    <property type="match status" value="1"/>
</dbReference>
<evidence type="ECO:0000313" key="4">
    <source>
        <dbReference type="Proteomes" id="UP000470384"/>
    </source>
</evidence>
<sequence>MIMMSDDGPVAIVTFENPPMGFMNMEMVKELDRIVAAYEADDNVRAIVFTGGLPNVFIRHYDVGEIVQAGELVRQSGRSTDDIAEAARAETDIARLFDRVDRMGKPTIAAINGMCMGGGFEFALCCDIRIAAPGPYTIGLPETNVGIFPGAGGTQRLPRAVGEARALEMILRGRVVSPEEAAQLGMVHWVETHDLLQAAINVGKDMARKAPAALAAAKRLVKGATDRPLADGLAEERAAFMRLLVEDDDAMARMQAFLDGDGEIA</sequence>
<comment type="similarity">
    <text evidence="1 2">Belongs to the enoyl-CoA hydratase/isomerase family.</text>
</comment>
<dbReference type="Gene3D" id="3.90.226.10">
    <property type="entry name" value="2-enoyl-CoA Hydratase, Chain A, domain 1"/>
    <property type="match status" value="1"/>
</dbReference>
<dbReference type="SUPFAM" id="SSF52096">
    <property type="entry name" value="ClpP/crotonase"/>
    <property type="match status" value="1"/>
</dbReference>
<dbReference type="InterPro" id="IPR029045">
    <property type="entry name" value="ClpP/crotonase-like_dom_sf"/>
</dbReference>